<dbReference type="PRINTS" id="PR00368">
    <property type="entry name" value="FADPNR"/>
</dbReference>
<dbReference type="EMBL" id="BNEA01000007">
    <property type="protein sequence ID" value="GHI52587.1"/>
    <property type="molecule type" value="Genomic_DNA"/>
</dbReference>
<dbReference type="Pfam" id="PF14759">
    <property type="entry name" value="Reductase_C"/>
    <property type="match status" value="1"/>
</dbReference>
<dbReference type="Gene3D" id="3.50.50.60">
    <property type="entry name" value="FAD/NAD(P)-binding domain"/>
    <property type="match status" value="2"/>
</dbReference>
<dbReference type="Pfam" id="PF07992">
    <property type="entry name" value="Pyr_redox_2"/>
    <property type="match status" value="1"/>
</dbReference>
<evidence type="ECO:0000259" key="6">
    <source>
        <dbReference type="Pfam" id="PF14759"/>
    </source>
</evidence>
<protein>
    <submittedName>
        <fullName evidence="7">Pyridine nucleotide-disulfide oxidoreductase</fullName>
    </submittedName>
</protein>
<evidence type="ECO:0000256" key="2">
    <source>
        <dbReference type="ARBA" id="ARBA00022630"/>
    </source>
</evidence>
<dbReference type="SUPFAM" id="SSF55424">
    <property type="entry name" value="FAD/NAD-linked reductases, dimerisation (C-terminal) domain"/>
    <property type="match status" value="1"/>
</dbReference>
<accession>A0ABQ3R9S4</accession>
<name>A0ABQ3R9S4_STRRR</name>
<dbReference type="InterPro" id="IPR023753">
    <property type="entry name" value="FAD/NAD-binding_dom"/>
</dbReference>
<evidence type="ECO:0000256" key="3">
    <source>
        <dbReference type="ARBA" id="ARBA00022827"/>
    </source>
</evidence>
<dbReference type="Proteomes" id="UP000646738">
    <property type="component" value="Unassembled WGS sequence"/>
</dbReference>
<reference evidence="8" key="1">
    <citation type="submission" date="2023-07" db="EMBL/GenBank/DDBJ databases">
        <title>Whole genome shotgun sequence of Streptomyces achromogenes subsp. rubradiris NBRC 14000.</title>
        <authorList>
            <person name="Komaki H."/>
            <person name="Tamura T."/>
        </authorList>
    </citation>
    <scope>NUCLEOTIDE SEQUENCE [LARGE SCALE GENOMIC DNA]</scope>
    <source>
        <strain evidence="8">NBRC 14000</strain>
    </source>
</reference>
<keyword evidence="4" id="KW-0560">Oxidoreductase</keyword>
<dbReference type="PANTHER" id="PTHR43557">
    <property type="entry name" value="APOPTOSIS-INDUCING FACTOR 1"/>
    <property type="match status" value="1"/>
</dbReference>
<keyword evidence="2" id="KW-0285">Flavoprotein</keyword>
<evidence type="ECO:0000313" key="8">
    <source>
        <dbReference type="Proteomes" id="UP000646738"/>
    </source>
</evidence>
<evidence type="ECO:0000313" key="7">
    <source>
        <dbReference type="EMBL" id="GHI52587.1"/>
    </source>
</evidence>
<comment type="cofactor">
    <cofactor evidence="1">
        <name>FAD</name>
        <dbReference type="ChEBI" id="CHEBI:57692"/>
    </cofactor>
</comment>
<evidence type="ECO:0000256" key="4">
    <source>
        <dbReference type="ARBA" id="ARBA00023002"/>
    </source>
</evidence>
<dbReference type="PANTHER" id="PTHR43557:SF2">
    <property type="entry name" value="RIESKE DOMAIN-CONTAINING PROTEIN-RELATED"/>
    <property type="match status" value="1"/>
</dbReference>
<organism evidence="7 8">
    <name type="scientific">Streptomyces rubradiris</name>
    <name type="common">Streptomyces achromogenes subsp. rubradiris</name>
    <dbReference type="NCBI Taxonomy" id="285531"/>
    <lineage>
        <taxon>Bacteria</taxon>
        <taxon>Bacillati</taxon>
        <taxon>Actinomycetota</taxon>
        <taxon>Actinomycetes</taxon>
        <taxon>Kitasatosporales</taxon>
        <taxon>Streptomycetaceae</taxon>
        <taxon>Streptomyces</taxon>
    </lineage>
</organism>
<dbReference type="PRINTS" id="PR00411">
    <property type="entry name" value="PNDRDTASEI"/>
</dbReference>
<feature type="domain" description="FAD/NAD(P)-binding" evidence="5">
    <location>
        <begin position="10"/>
        <end position="314"/>
    </location>
</feature>
<evidence type="ECO:0000259" key="5">
    <source>
        <dbReference type="Pfam" id="PF07992"/>
    </source>
</evidence>
<evidence type="ECO:0000256" key="1">
    <source>
        <dbReference type="ARBA" id="ARBA00001974"/>
    </source>
</evidence>
<comment type="caution">
    <text evidence="7">The sequence shown here is derived from an EMBL/GenBank/DDBJ whole genome shotgun (WGS) entry which is preliminary data.</text>
</comment>
<dbReference type="SUPFAM" id="SSF51905">
    <property type="entry name" value="FAD/NAD(P)-binding domain"/>
    <property type="match status" value="2"/>
</dbReference>
<dbReference type="InterPro" id="IPR050446">
    <property type="entry name" value="FAD-oxidoreductase/Apoptosis"/>
</dbReference>
<feature type="domain" description="Reductase C-terminal" evidence="6">
    <location>
        <begin position="341"/>
        <end position="410"/>
    </location>
</feature>
<gene>
    <name evidence="7" type="primary">hcaD_2</name>
    <name evidence="7" type="ORF">Srubr_24330</name>
</gene>
<dbReference type="InterPro" id="IPR016156">
    <property type="entry name" value="FAD/NAD-linked_Rdtase_dimer_sf"/>
</dbReference>
<proteinExistence type="predicted"/>
<dbReference type="InterPro" id="IPR028202">
    <property type="entry name" value="Reductase_C"/>
</dbReference>
<sequence>MSAARTPAPRIAVVGAAAAGLAAAEGLRRLGWDGEITLVGDEPHPPYDRPPLSKHVLSGGWEPERTALRDAGQLSELGLDLRLGTRAVAYDPGRRALTLGDAGQTVLRCAGVIAATGVAPRTLPGGDAVEGVHVLRTLDDALALHRRLATPGRRLVVVGSGVLGAEAAAVARALGHQVTLVGTEDTVMGRVLGPKVGRLLADVHRAHGVALRSGQAVTGIRAEAGRATGAVLADGTVLEADDVLLAIGSVPAVDWLRGPGAEAAGLDLSDGLRCDEFCAAAPGLYGAGDVARWYHPGLGRELRIEHRMNASEQGLAAARNLLAELDPERFGERRPFTPVPYFWSDQYDLKLQAHGVLAGADRIEVRTLGEDPLKLAALYGTADRATGILTIGLTPRQTRSLRALIATPAPWPEAITGLTETVAA</sequence>
<dbReference type="Gene3D" id="3.30.390.30">
    <property type="match status" value="1"/>
</dbReference>
<dbReference type="RefSeq" id="WP_189991446.1">
    <property type="nucleotide sequence ID" value="NZ_BNCB01000003.1"/>
</dbReference>
<keyword evidence="8" id="KW-1185">Reference proteome</keyword>
<keyword evidence="3" id="KW-0274">FAD</keyword>
<dbReference type="InterPro" id="IPR036188">
    <property type="entry name" value="FAD/NAD-bd_sf"/>
</dbReference>